<feature type="non-terminal residue" evidence="2">
    <location>
        <position position="1"/>
    </location>
</feature>
<feature type="region of interest" description="Disordered" evidence="1">
    <location>
        <begin position="103"/>
        <end position="132"/>
    </location>
</feature>
<evidence type="ECO:0000313" key="3">
    <source>
        <dbReference type="Proteomes" id="UP000269721"/>
    </source>
</evidence>
<dbReference type="AlphaFoldDB" id="A0A4P9W5K0"/>
<organism evidence="2 3">
    <name type="scientific">Blyttiomyces helicus</name>
    <dbReference type="NCBI Taxonomy" id="388810"/>
    <lineage>
        <taxon>Eukaryota</taxon>
        <taxon>Fungi</taxon>
        <taxon>Fungi incertae sedis</taxon>
        <taxon>Chytridiomycota</taxon>
        <taxon>Chytridiomycota incertae sedis</taxon>
        <taxon>Chytridiomycetes</taxon>
        <taxon>Chytridiomycetes incertae sedis</taxon>
        <taxon>Blyttiomyces</taxon>
    </lineage>
</organism>
<evidence type="ECO:0000313" key="2">
    <source>
        <dbReference type="EMBL" id="RKO86030.1"/>
    </source>
</evidence>
<dbReference type="EMBL" id="KZ998537">
    <property type="protein sequence ID" value="RKO86030.1"/>
    <property type="molecule type" value="Genomic_DNA"/>
</dbReference>
<proteinExistence type="predicted"/>
<dbReference type="OrthoDB" id="2129662at2759"/>
<feature type="region of interest" description="Disordered" evidence="1">
    <location>
        <begin position="562"/>
        <end position="595"/>
    </location>
</feature>
<keyword evidence="3" id="KW-1185">Reference proteome</keyword>
<evidence type="ECO:0000256" key="1">
    <source>
        <dbReference type="SAM" id="MobiDB-lite"/>
    </source>
</evidence>
<name>A0A4P9W5K0_9FUNG</name>
<sequence>RTAHIVQFPDHPFLWPTPSATVSPPSELLPSFHECLPVPAPQYSPGELFTESSLPSPPPELLSFTWSGNPGWLPVSELHSFQEGLPIGTSGVSTQLAPYPDLMPPSPATGPLLDPSLLGRTQIATTPPSNELLPSARLEWTPVEGPRSYPTGASIEASRASSQLTAFSIPPNRPSKDLHPPESTDFQWTPVSGPHLPVLLQPTSNTDEAQPPICPDSLQPSPIPSGATDLTPAPGPQAQTPLYAKPSRKPRANGTVIHEEKATCNTCGEEKTILVLRGQESLLASEHHAFTCGRCDAAAGTSSRPSRKTMHLEGATCHSCGQEHVVLLLHGAESSLAGERRMKYTCGPCDAAAGIDSASLVERAAELLPVPDSPPSGKRKKGPVKRRSYMVCSACARCVGVGQMQIRTDQRRREEWAEPDFDVEVVCLPCWTKYKFCTWCGGGGGFRTGKWRPRELFHPGKRNCSLSHERIGAVTYYYESRHCPDEVSPTDHSAMFSIWVDGQLSTRGESKQMEACAEFRTYASIIARCETSQLELANFIASDPGPGIQRLLVLQWEARISKPKRRKGAGTPPSDPGPLTAPSPPSPGPRRISGFMGAQVNHTKGTIFLAHGYTNSTTRAAMSGLFRGLITAGTAAHRANYPTAPPLAHFCAALFPVEPDAPDYKQHSHPSNWGGCGFGPVAKYVASKPFEETLFDEPGIYPDAASSVAALNIKKTPASVCFATGWLNTSYLLLILSPKPTSHRPTQ</sequence>
<gene>
    <name evidence="2" type="ORF">BDK51DRAFT_31972</name>
</gene>
<reference evidence="3" key="1">
    <citation type="journal article" date="2018" name="Nat. Microbiol.">
        <title>Leveraging single-cell genomics to expand the fungal tree of life.</title>
        <authorList>
            <person name="Ahrendt S.R."/>
            <person name="Quandt C.A."/>
            <person name="Ciobanu D."/>
            <person name="Clum A."/>
            <person name="Salamov A."/>
            <person name="Andreopoulos B."/>
            <person name="Cheng J.F."/>
            <person name="Woyke T."/>
            <person name="Pelin A."/>
            <person name="Henrissat B."/>
            <person name="Reynolds N.K."/>
            <person name="Benny G.L."/>
            <person name="Smith M.E."/>
            <person name="James T.Y."/>
            <person name="Grigoriev I.V."/>
        </authorList>
    </citation>
    <scope>NUCLEOTIDE SEQUENCE [LARGE SCALE GENOMIC DNA]</scope>
</reference>
<dbReference type="Proteomes" id="UP000269721">
    <property type="component" value="Unassembled WGS sequence"/>
</dbReference>
<feature type="region of interest" description="Disordered" evidence="1">
    <location>
        <begin position="160"/>
        <end position="252"/>
    </location>
</feature>
<protein>
    <submittedName>
        <fullName evidence="2">Uncharacterized protein</fullName>
    </submittedName>
</protein>
<accession>A0A4P9W5K0</accession>
<feature type="compositionally biased region" description="Pro residues" evidence="1">
    <location>
        <begin position="573"/>
        <end position="588"/>
    </location>
</feature>